<dbReference type="EMBL" id="PDNC01000081">
    <property type="protein sequence ID" value="PGH00755.1"/>
    <property type="molecule type" value="Genomic_DNA"/>
</dbReference>
<sequence length="94" mass="10383">MLLEWKDAAFVHRGGLLIPGRAIYAKPVTSPQVFLACESKLTVEPDHAQGLSFFMPAAEAINQTDCTTSNFQNVVFNQGMYLSKLHGMRPLNSN</sequence>
<protein>
    <submittedName>
        <fullName evidence="1">Uncharacterized protein</fullName>
    </submittedName>
</protein>
<evidence type="ECO:0000313" key="2">
    <source>
        <dbReference type="Proteomes" id="UP000224080"/>
    </source>
</evidence>
<reference evidence="1 2" key="1">
    <citation type="submission" date="2017-10" db="EMBL/GenBank/DDBJ databases">
        <title>Comparative genomics in systemic dimorphic fungi from Ajellomycetaceae.</title>
        <authorList>
            <person name="Munoz J.F."/>
            <person name="Mcewen J.G."/>
            <person name="Clay O.K."/>
            <person name="Cuomo C.A."/>
        </authorList>
    </citation>
    <scope>NUCLEOTIDE SEQUENCE [LARGE SCALE GENOMIC DNA]</scope>
    <source>
        <strain evidence="1 2">UAMH130</strain>
    </source>
</reference>
<gene>
    <name evidence="1" type="ORF">GX51_05636</name>
</gene>
<dbReference type="AlphaFoldDB" id="A0A2B7WVQ3"/>
<comment type="caution">
    <text evidence="1">The sequence shown here is derived from an EMBL/GenBank/DDBJ whole genome shotgun (WGS) entry which is preliminary data.</text>
</comment>
<evidence type="ECO:0000313" key="1">
    <source>
        <dbReference type="EMBL" id="PGH00755.1"/>
    </source>
</evidence>
<organism evidence="1 2">
    <name type="scientific">Blastomyces parvus</name>
    <dbReference type="NCBI Taxonomy" id="2060905"/>
    <lineage>
        <taxon>Eukaryota</taxon>
        <taxon>Fungi</taxon>
        <taxon>Dikarya</taxon>
        <taxon>Ascomycota</taxon>
        <taxon>Pezizomycotina</taxon>
        <taxon>Eurotiomycetes</taxon>
        <taxon>Eurotiomycetidae</taxon>
        <taxon>Onygenales</taxon>
        <taxon>Ajellomycetaceae</taxon>
        <taxon>Blastomyces</taxon>
    </lineage>
</organism>
<dbReference type="Proteomes" id="UP000224080">
    <property type="component" value="Unassembled WGS sequence"/>
</dbReference>
<proteinExistence type="predicted"/>
<keyword evidence="2" id="KW-1185">Reference proteome</keyword>
<accession>A0A2B7WVQ3</accession>
<name>A0A2B7WVQ3_9EURO</name>